<dbReference type="PANTHER" id="PTHR42735">
    <property type="match status" value="1"/>
</dbReference>
<dbReference type="InterPro" id="IPR015421">
    <property type="entry name" value="PyrdxlP-dep_Trfase_major"/>
</dbReference>
<organism evidence="5 6">
    <name type="scientific">Streptomyces marokkonensis</name>
    <dbReference type="NCBI Taxonomy" id="324855"/>
    <lineage>
        <taxon>Bacteria</taxon>
        <taxon>Bacillati</taxon>
        <taxon>Actinomycetota</taxon>
        <taxon>Actinomycetes</taxon>
        <taxon>Kitasatosporales</taxon>
        <taxon>Streptomycetaceae</taxon>
        <taxon>Streptomyces</taxon>
    </lineage>
</organism>
<evidence type="ECO:0000256" key="2">
    <source>
        <dbReference type="ARBA" id="ARBA00022898"/>
    </source>
</evidence>
<keyword evidence="2" id="KW-0663">Pyridoxal phosphate</keyword>
<dbReference type="RefSeq" id="WP_345596465.1">
    <property type="nucleotide sequence ID" value="NZ_BAABCQ010000169.1"/>
</dbReference>
<evidence type="ECO:0000256" key="3">
    <source>
        <dbReference type="ARBA" id="ARBA00023239"/>
    </source>
</evidence>
<comment type="caution">
    <text evidence="5">The sequence shown here is derived from an EMBL/GenBank/DDBJ whole genome shotgun (WGS) entry which is preliminary data.</text>
</comment>
<dbReference type="Gene3D" id="3.40.640.10">
    <property type="entry name" value="Type I PLP-dependent aspartate aminotransferase-like (Major domain)"/>
    <property type="match status" value="1"/>
</dbReference>
<keyword evidence="3" id="KW-0456">Lyase</keyword>
<dbReference type="Proteomes" id="UP001500034">
    <property type="component" value="Unassembled WGS sequence"/>
</dbReference>
<evidence type="ECO:0000256" key="4">
    <source>
        <dbReference type="SAM" id="MobiDB-lite"/>
    </source>
</evidence>
<dbReference type="PANTHER" id="PTHR42735:SF6">
    <property type="entry name" value="SPHINGOSINE-1-PHOSPHATE LYASE 1"/>
    <property type="match status" value="1"/>
</dbReference>
<reference evidence="6" key="1">
    <citation type="journal article" date="2019" name="Int. J. Syst. Evol. Microbiol.">
        <title>The Global Catalogue of Microorganisms (GCM) 10K type strain sequencing project: providing services to taxonomists for standard genome sequencing and annotation.</title>
        <authorList>
            <consortium name="The Broad Institute Genomics Platform"/>
            <consortium name="The Broad Institute Genome Sequencing Center for Infectious Disease"/>
            <person name="Wu L."/>
            <person name="Ma J."/>
        </authorList>
    </citation>
    <scope>NUCLEOTIDE SEQUENCE [LARGE SCALE GENOMIC DNA]</scope>
    <source>
        <strain evidence="6">JCM 17027</strain>
    </source>
</reference>
<keyword evidence="6" id="KW-1185">Reference proteome</keyword>
<dbReference type="InterPro" id="IPR050477">
    <property type="entry name" value="GrpII_AminoAcid_Decarb"/>
</dbReference>
<evidence type="ECO:0000256" key="1">
    <source>
        <dbReference type="ARBA" id="ARBA00001933"/>
    </source>
</evidence>
<dbReference type="InterPro" id="IPR002129">
    <property type="entry name" value="PyrdxlP-dep_de-COase"/>
</dbReference>
<dbReference type="Pfam" id="PF00282">
    <property type="entry name" value="Pyridoxal_deC"/>
    <property type="match status" value="1"/>
</dbReference>
<comment type="cofactor">
    <cofactor evidence="1">
        <name>pyridoxal 5'-phosphate</name>
        <dbReference type="ChEBI" id="CHEBI:597326"/>
    </cofactor>
</comment>
<sequence>MGDLDNGWTVSDAFPEHPLTADELETRLSAARAETTPWDDPGQTRLGFAMAAPAPSAVRVWSDFLAANTNNVGVHTGFGAGAAGTRRLEREALLSLAGLYHADSAEGHVTSGATEAVIQGLRIGRNATRDSPHARVAVITGEFAHHSVAKAAEILGLDYRPVPADQAWTLSAEAVERAADEAVRDGATGIVVVATAGYYNSGLCDPIAEMSLRIRERAARDAGRVRYFFYVDAAHGGFVFPFTAPDLAFDFRNPGVHAMAVDPHKSGLLPYSCGVLLARRGLLQHVTAVSPVTGVVDDTLIGSRPGAAAAALWAVLFGHGRSRFTELAHTWLAKRDALAEAIRSADPRCVLRVAPHAPVVTASFDVPQGRLPQELAQRYRLVPILAPAADGGRRLHYHFYAGQSLTPAQIAGFGEALARAVTEVRAEAAPRRPSADDSDAARDLLPPTACFRHFAAHPPGRRDPDAPGYSFHTFTTRRSTGEELRHRPWGVAPSGRQVTLFAPDLARPFANELFGVHTDVYTAEILDRHQQKLSLVGAVHFCFPLAEPGCQALLNFESTGAFRSVEYKFGGRSEFDEIQCFTDRTVVKFGKNATGVRRPHSDAYSFSVDTSLECVVLWQNGDAAPRLTSHRHYSDVLLPRRRHLNREQYSRFPNRFFDGELELRAGRGHSRPWRLSQFGSGDGVLARSALTGLSAVDVEARDGQLSVSGRSLPAGRSFALSLPVDLGCRLSEALPALDVSRPEELTTDAAVQFAEAVYTVMGPSLPVRDAQDMWHVSAPPARPAG</sequence>
<evidence type="ECO:0000313" key="6">
    <source>
        <dbReference type="Proteomes" id="UP001500034"/>
    </source>
</evidence>
<gene>
    <name evidence="5" type="ORF">GCM10022384_59550</name>
</gene>
<proteinExistence type="predicted"/>
<dbReference type="EMBL" id="BAABCQ010000169">
    <property type="protein sequence ID" value="GAA4005223.1"/>
    <property type="molecule type" value="Genomic_DNA"/>
</dbReference>
<dbReference type="InterPro" id="IPR015424">
    <property type="entry name" value="PyrdxlP-dep_Trfase"/>
</dbReference>
<name>A0ABP7S161_9ACTN</name>
<feature type="region of interest" description="Disordered" evidence="4">
    <location>
        <begin position="455"/>
        <end position="489"/>
    </location>
</feature>
<protein>
    <submittedName>
        <fullName evidence="5">Uncharacterized protein</fullName>
    </submittedName>
</protein>
<dbReference type="SUPFAM" id="SSF53383">
    <property type="entry name" value="PLP-dependent transferases"/>
    <property type="match status" value="1"/>
</dbReference>
<evidence type="ECO:0000313" key="5">
    <source>
        <dbReference type="EMBL" id="GAA4005223.1"/>
    </source>
</evidence>
<accession>A0ABP7S161</accession>